<protein>
    <submittedName>
        <fullName evidence="1">Uncharacterized protein</fullName>
    </submittedName>
</protein>
<dbReference type="Proteomes" id="UP000054481">
    <property type="component" value="Unassembled WGS sequence"/>
</dbReference>
<keyword evidence="2" id="KW-1185">Reference proteome</keyword>
<organism evidence="1 2">
    <name type="scientific">Hirsutella minnesotensis 3608</name>
    <dbReference type="NCBI Taxonomy" id="1043627"/>
    <lineage>
        <taxon>Eukaryota</taxon>
        <taxon>Fungi</taxon>
        <taxon>Dikarya</taxon>
        <taxon>Ascomycota</taxon>
        <taxon>Pezizomycotina</taxon>
        <taxon>Sordariomycetes</taxon>
        <taxon>Hypocreomycetidae</taxon>
        <taxon>Hypocreales</taxon>
        <taxon>Ophiocordycipitaceae</taxon>
        <taxon>Hirsutella</taxon>
    </lineage>
</organism>
<accession>A0A0F7ZKL6</accession>
<reference evidence="1 2" key="1">
    <citation type="journal article" date="2014" name="Genome Biol. Evol.">
        <title>Comparative genomics and transcriptomics analyses reveal divergent lifestyle features of nematode endoparasitic fungus Hirsutella minnesotensis.</title>
        <authorList>
            <person name="Lai Y."/>
            <person name="Liu K."/>
            <person name="Zhang X."/>
            <person name="Zhang X."/>
            <person name="Li K."/>
            <person name="Wang N."/>
            <person name="Shu C."/>
            <person name="Wu Y."/>
            <person name="Wang C."/>
            <person name="Bushley K.E."/>
            <person name="Xiang M."/>
            <person name="Liu X."/>
        </authorList>
    </citation>
    <scope>NUCLEOTIDE SEQUENCE [LARGE SCALE GENOMIC DNA]</scope>
    <source>
        <strain evidence="1 2">3608</strain>
    </source>
</reference>
<sequence length="139" mass="15341">MSDTSTARAISSSWRWEPIKSPLRASWHVDLPPSDVAKVAHGVVPLMMEDRWFCFAEDPDAEGVFRFHLCRSWTGNEIATLTIRAALDAAGTLDPAARATVTEIAWEEDASTQDRGEADAKETAADVCRGLMDCEFKVQ</sequence>
<dbReference type="AlphaFoldDB" id="A0A0F7ZKL6"/>
<evidence type="ECO:0000313" key="2">
    <source>
        <dbReference type="Proteomes" id="UP000054481"/>
    </source>
</evidence>
<dbReference type="EMBL" id="KQ030518">
    <property type="protein sequence ID" value="KJZ75376.1"/>
    <property type="molecule type" value="Genomic_DNA"/>
</dbReference>
<gene>
    <name evidence="1" type="ORF">HIM_05302</name>
</gene>
<name>A0A0F7ZKL6_9HYPO</name>
<proteinExistence type="predicted"/>
<dbReference type="OrthoDB" id="4521980at2759"/>
<evidence type="ECO:0000313" key="1">
    <source>
        <dbReference type="EMBL" id="KJZ75376.1"/>
    </source>
</evidence>